<evidence type="ECO:0000256" key="5">
    <source>
        <dbReference type="ARBA" id="ARBA00022737"/>
    </source>
</evidence>
<dbReference type="CDD" id="cd22584">
    <property type="entry name" value="Rcat_RBR_unk"/>
    <property type="match status" value="1"/>
</dbReference>
<feature type="compositionally biased region" description="Polar residues" evidence="9">
    <location>
        <begin position="36"/>
        <end position="53"/>
    </location>
</feature>
<keyword evidence="3" id="KW-0808">Transferase</keyword>
<evidence type="ECO:0000259" key="10">
    <source>
        <dbReference type="PROSITE" id="PS51873"/>
    </source>
</evidence>
<dbReference type="PANTHER" id="PTHR11685">
    <property type="entry name" value="RBR FAMILY RING FINGER AND IBR DOMAIN-CONTAINING"/>
    <property type="match status" value="1"/>
</dbReference>
<feature type="region of interest" description="Disordered" evidence="9">
    <location>
        <begin position="167"/>
        <end position="211"/>
    </location>
</feature>
<dbReference type="PROSITE" id="PS51873">
    <property type="entry name" value="TRIAD"/>
    <property type="match status" value="1"/>
</dbReference>
<dbReference type="GO" id="GO:0016567">
    <property type="term" value="P:protein ubiquitination"/>
    <property type="evidence" value="ECO:0007669"/>
    <property type="project" value="InterPro"/>
</dbReference>
<dbReference type="AlphaFoldDB" id="A0A8K0SZD5"/>
<evidence type="ECO:0000313" key="12">
    <source>
        <dbReference type="Proteomes" id="UP000813444"/>
    </source>
</evidence>
<dbReference type="OrthoDB" id="9977870at2759"/>
<keyword evidence="6" id="KW-0863">Zinc-finger</keyword>
<dbReference type="SUPFAM" id="SSF57850">
    <property type="entry name" value="RING/U-box"/>
    <property type="match status" value="1"/>
</dbReference>
<organism evidence="11 12">
    <name type="scientific">Stachybotrys elegans</name>
    <dbReference type="NCBI Taxonomy" id="80388"/>
    <lineage>
        <taxon>Eukaryota</taxon>
        <taxon>Fungi</taxon>
        <taxon>Dikarya</taxon>
        <taxon>Ascomycota</taxon>
        <taxon>Pezizomycotina</taxon>
        <taxon>Sordariomycetes</taxon>
        <taxon>Hypocreomycetidae</taxon>
        <taxon>Hypocreales</taxon>
        <taxon>Stachybotryaceae</taxon>
        <taxon>Stachybotrys</taxon>
    </lineage>
</organism>
<dbReference type="InterPro" id="IPR002867">
    <property type="entry name" value="IBR_dom"/>
</dbReference>
<evidence type="ECO:0000256" key="4">
    <source>
        <dbReference type="ARBA" id="ARBA00022723"/>
    </source>
</evidence>
<accession>A0A8K0SZD5</accession>
<gene>
    <name evidence="11" type="ORF">B0I35DRAFT_475157</name>
</gene>
<evidence type="ECO:0000256" key="7">
    <source>
        <dbReference type="ARBA" id="ARBA00022786"/>
    </source>
</evidence>
<dbReference type="EMBL" id="JAGPNK010000002">
    <property type="protein sequence ID" value="KAH7326516.1"/>
    <property type="molecule type" value="Genomic_DNA"/>
</dbReference>
<dbReference type="Gene3D" id="1.20.120.1750">
    <property type="match status" value="1"/>
</dbReference>
<evidence type="ECO:0000256" key="3">
    <source>
        <dbReference type="ARBA" id="ARBA00022679"/>
    </source>
</evidence>
<protein>
    <recommendedName>
        <fullName evidence="2">RBR-type E3 ubiquitin transferase</fullName>
        <ecNumber evidence="2">2.3.2.31</ecNumber>
    </recommendedName>
</protein>
<evidence type="ECO:0000256" key="6">
    <source>
        <dbReference type="ARBA" id="ARBA00022771"/>
    </source>
</evidence>
<dbReference type="EC" id="2.3.2.31" evidence="2"/>
<keyword evidence="12" id="KW-1185">Reference proteome</keyword>
<keyword evidence="8" id="KW-0862">Zinc</keyword>
<evidence type="ECO:0000256" key="1">
    <source>
        <dbReference type="ARBA" id="ARBA00001798"/>
    </source>
</evidence>
<dbReference type="Pfam" id="PF01485">
    <property type="entry name" value="IBR"/>
    <property type="match status" value="1"/>
</dbReference>
<dbReference type="InterPro" id="IPR044066">
    <property type="entry name" value="TRIAD_supradom"/>
</dbReference>
<evidence type="ECO:0000256" key="2">
    <source>
        <dbReference type="ARBA" id="ARBA00012251"/>
    </source>
</evidence>
<dbReference type="GO" id="GO:0008270">
    <property type="term" value="F:zinc ion binding"/>
    <property type="evidence" value="ECO:0007669"/>
    <property type="project" value="UniProtKB-KW"/>
</dbReference>
<feature type="domain" description="RING-type" evidence="10">
    <location>
        <begin position="250"/>
        <end position="449"/>
    </location>
</feature>
<evidence type="ECO:0000256" key="8">
    <source>
        <dbReference type="ARBA" id="ARBA00022833"/>
    </source>
</evidence>
<name>A0A8K0SZD5_9HYPO</name>
<dbReference type="Proteomes" id="UP000813444">
    <property type="component" value="Unassembled WGS sequence"/>
</dbReference>
<evidence type="ECO:0000256" key="9">
    <source>
        <dbReference type="SAM" id="MobiDB-lite"/>
    </source>
</evidence>
<keyword evidence="4" id="KW-0479">Metal-binding</keyword>
<dbReference type="GO" id="GO:0061630">
    <property type="term" value="F:ubiquitin protein ligase activity"/>
    <property type="evidence" value="ECO:0007669"/>
    <property type="project" value="UniProtKB-EC"/>
</dbReference>
<evidence type="ECO:0000313" key="11">
    <source>
        <dbReference type="EMBL" id="KAH7326516.1"/>
    </source>
</evidence>
<proteinExistence type="predicted"/>
<keyword evidence="5" id="KW-0677">Repeat</keyword>
<feature type="region of interest" description="Disordered" evidence="9">
    <location>
        <begin position="25"/>
        <end position="91"/>
    </location>
</feature>
<sequence>MATTLPVLPTLTTDPEDYLDLHENPWPLVDRPPGLSNRQSAVTTEDSIQQMTDPSAVPVTRFSDASVERPSPESEFRTTYEPTSPARNGPPTTTQALLEIIQIIEFTIENVMSRARREEEVQRHQQEQDAATRTRNLEQPHFPAIGFRSERQFGILEAAPPDPVGENILPILQPSRPPEQTERSTLRRLFHRSNLPRGESSTMGGSRDSLPKRIRARLDNMEGNSTEIWVQKIMSILRCSQFSSSNPPDKTVECVSCLDDFPSRQTVRVPCHNYCYDCFGRLISAACQNEQQWPPRCCLNPIPFDTILRAAPKDVKMKFQARSQEWELPMSERVYCHQPSCGIWISPHGINIAMRVGRCDQNHLTCTLCRGESHGARDCPEDRDMVLTNELAEEEGWKRCFNCRALVEHRMACHHMTCRCGTQFCYVCGQKWKTCLCTLEQLHEMKAAAIARRRRRVDLALQEAAELQQILAEIEEFELREALAAELR</sequence>
<feature type="compositionally biased region" description="Polar residues" evidence="9">
    <location>
        <begin position="80"/>
        <end position="91"/>
    </location>
</feature>
<dbReference type="InterPro" id="IPR031127">
    <property type="entry name" value="E3_UB_ligase_RBR"/>
</dbReference>
<reference evidence="11" key="1">
    <citation type="journal article" date="2021" name="Nat. Commun.">
        <title>Genetic determinants of endophytism in the Arabidopsis root mycobiome.</title>
        <authorList>
            <person name="Mesny F."/>
            <person name="Miyauchi S."/>
            <person name="Thiergart T."/>
            <person name="Pickel B."/>
            <person name="Atanasova L."/>
            <person name="Karlsson M."/>
            <person name="Huettel B."/>
            <person name="Barry K.W."/>
            <person name="Haridas S."/>
            <person name="Chen C."/>
            <person name="Bauer D."/>
            <person name="Andreopoulos W."/>
            <person name="Pangilinan J."/>
            <person name="LaButti K."/>
            <person name="Riley R."/>
            <person name="Lipzen A."/>
            <person name="Clum A."/>
            <person name="Drula E."/>
            <person name="Henrissat B."/>
            <person name="Kohler A."/>
            <person name="Grigoriev I.V."/>
            <person name="Martin F.M."/>
            <person name="Hacquard S."/>
        </authorList>
    </citation>
    <scope>NUCLEOTIDE SEQUENCE</scope>
    <source>
        <strain evidence="11">MPI-CAGE-CH-0235</strain>
    </source>
</reference>
<comment type="catalytic activity">
    <reaction evidence="1">
        <text>[E2 ubiquitin-conjugating enzyme]-S-ubiquitinyl-L-cysteine + [acceptor protein]-L-lysine = [E2 ubiquitin-conjugating enzyme]-L-cysteine + [acceptor protein]-N(6)-ubiquitinyl-L-lysine.</text>
        <dbReference type="EC" id="2.3.2.31"/>
    </reaction>
</comment>
<comment type="caution">
    <text evidence="11">The sequence shown here is derived from an EMBL/GenBank/DDBJ whole genome shotgun (WGS) entry which is preliminary data.</text>
</comment>
<keyword evidence="7" id="KW-0833">Ubl conjugation pathway</keyword>
<feature type="compositionally biased region" description="Basic and acidic residues" evidence="9">
    <location>
        <begin position="66"/>
        <end position="78"/>
    </location>
</feature>